<organism evidence="1 2">
    <name type="scientific">Pacificimonas aurantium</name>
    <dbReference type="NCBI Taxonomy" id="1250540"/>
    <lineage>
        <taxon>Bacteria</taxon>
        <taxon>Pseudomonadati</taxon>
        <taxon>Pseudomonadota</taxon>
        <taxon>Alphaproteobacteria</taxon>
        <taxon>Sphingomonadales</taxon>
        <taxon>Sphingosinicellaceae</taxon>
        <taxon>Pacificimonas</taxon>
    </lineage>
</organism>
<evidence type="ECO:0000313" key="1">
    <source>
        <dbReference type="EMBL" id="MBZ6378448.1"/>
    </source>
</evidence>
<dbReference type="RefSeq" id="WP_172406259.1">
    <property type="nucleotide sequence ID" value="NZ_JAGSGB010000002.1"/>
</dbReference>
<gene>
    <name evidence="1" type="ORF">KCN53_07345</name>
</gene>
<comment type="caution">
    <text evidence="1">The sequence shown here is derived from an EMBL/GenBank/DDBJ whole genome shotgun (WGS) entry which is preliminary data.</text>
</comment>
<reference evidence="1 2" key="1">
    <citation type="submission" date="2021-04" db="EMBL/GenBank/DDBJ databases">
        <authorList>
            <person name="Pira H."/>
            <person name="Risdian C."/>
            <person name="Wink J."/>
        </authorList>
    </citation>
    <scope>NUCLEOTIDE SEQUENCE [LARGE SCALE GENOMIC DNA]</scope>
    <source>
        <strain evidence="1 2">DSM 107782</strain>
    </source>
</reference>
<dbReference type="EMBL" id="JAGSGB010000002">
    <property type="protein sequence ID" value="MBZ6378448.1"/>
    <property type="molecule type" value="Genomic_DNA"/>
</dbReference>
<protein>
    <submittedName>
        <fullName evidence="1">Uncharacterized protein</fullName>
    </submittedName>
</protein>
<keyword evidence="2" id="KW-1185">Reference proteome</keyword>
<evidence type="ECO:0000313" key="2">
    <source>
        <dbReference type="Proteomes" id="UP000824621"/>
    </source>
</evidence>
<accession>A0ABS7WJ74</accession>
<dbReference type="Proteomes" id="UP000824621">
    <property type="component" value="Unassembled WGS sequence"/>
</dbReference>
<sequence length="52" mass="5753">MKEKIIITDVPAEKVDYWRGVAKSLGGTAFAVAEDDGQENPEFTIIIRFPNA</sequence>
<proteinExistence type="predicted"/>
<name>A0ABS7WJ74_9SPHN</name>